<comment type="cofactor">
    <cofactor evidence="1">
        <name>[4Fe-4S] cluster</name>
        <dbReference type="ChEBI" id="CHEBI:49883"/>
    </cofactor>
</comment>
<evidence type="ECO:0000256" key="12">
    <source>
        <dbReference type="ARBA" id="ARBA00030295"/>
    </source>
</evidence>
<evidence type="ECO:0000256" key="4">
    <source>
        <dbReference type="ARBA" id="ARBA00012358"/>
    </source>
</evidence>
<evidence type="ECO:0000256" key="1">
    <source>
        <dbReference type="ARBA" id="ARBA00001966"/>
    </source>
</evidence>
<dbReference type="InterPro" id="IPR036644">
    <property type="entry name" value="FTR_bsu_sf"/>
</dbReference>
<name>A0A133V230_9EURY</name>
<comment type="catalytic activity">
    <reaction evidence="13">
        <text>[thioredoxin]-disulfide + 2 reduced [2Fe-2S]-[ferredoxin] + 2 H(+) = [thioredoxin]-dithiol + 2 oxidized [2Fe-2S]-[ferredoxin]</text>
        <dbReference type="Rhea" id="RHEA:42336"/>
        <dbReference type="Rhea" id="RHEA-COMP:10000"/>
        <dbReference type="Rhea" id="RHEA-COMP:10001"/>
        <dbReference type="Rhea" id="RHEA-COMP:10698"/>
        <dbReference type="Rhea" id="RHEA-COMP:10700"/>
        <dbReference type="ChEBI" id="CHEBI:15378"/>
        <dbReference type="ChEBI" id="CHEBI:29950"/>
        <dbReference type="ChEBI" id="CHEBI:33737"/>
        <dbReference type="ChEBI" id="CHEBI:33738"/>
        <dbReference type="ChEBI" id="CHEBI:50058"/>
        <dbReference type="EC" id="1.8.7.2"/>
    </reaction>
</comment>
<dbReference type="PANTHER" id="PTHR35113:SF1">
    <property type="entry name" value="FERREDOXIN-THIOREDOXIN REDUCTASE CATALYTIC CHAIN, CHLOROPLASTIC"/>
    <property type="match status" value="1"/>
</dbReference>
<dbReference type="GO" id="GO:0016730">
    <property type="term" value="F:oxidoreductase activity, acting on iron-sulfur proteins as donors"/>
    <property type="evidence" value="ECO:0007669"/>
    <property type="project" value="InterPro"/>
</dbReference>
<dbReference type="EMBL" id="LHXW01000003">
    <property type="protein sequence ID" value="KXB00500.1"/>
    <property type="molecule type" value="Genomic_DNA"/>
</dbReference>
<dbReference type="EC" id="1.8.7.2" evidence="4"/>
<evidence type="ECO:0000313" key="14">
    <source>
        <dbReference type="EMBL" id="KXB00500.1"/>
    </source>
</evidence>
<sequence>MNFEQLFKELKDYAKSQDMLKLNPDEEKVVWVIKGLLKNEEKYGHRYCPCRVVTGNEEDDAPKICPCKWHKDEIKEMGHCTCGLFVSTKGYA</sequence>
<dbReference type="InterPro" id="IPR004209">
    <property type="entry name" value="FTR_bsu"/>
</dbReference>
<evidence type="ECO:0000256" key="9">
    <source>
        <dbReference type="ARBA" id="ARBA00023014"/>
    </source>
</evidence>
<evidence type="ECO:0000256" key="13">
    <source>
        <dbReference type="ARBA" id="ARBA00048150"/>
    </source>
</evidence>
<evidence type="ECO:0000256" key="8">
    <source>
        <dbReference type="ARBA" id="ARBA00023004"/>
    </source>
</evidence>
<evidence type="ECO:0000256" key="11">
    <source>
        <dbReference type="ARBA" id="ARBA00026011"/>
    </source>
</evidence>
<protein>
    <recommendedName>
        <fullName evidence="4">ferredoxin:thioredoxin reductase</fullName>
        <ecNumber evidence="4">1.8.7.2</ecNumber>
    </recommendedName>
    <alternativeName>
        <fullName evidence="12">Ferredoxin-thioredoxin reductase subunit B</fullName>
    </alternativeName>
</protein>
<keyword evidence="7" id="KW-0560">Oxidoreductase</keyword>
<organism evidence="14 15">
    <name type="scientific">candidate division MSBL1 archaeon SCGC-AAA261C02</name>
    <dbReference type="NCBI Taxonomy" id="1698272"/>
    <lineage>
        <taxon>Archaea</taxon>
        <taxon>Methanobacteriati</taxon>
        <taxon>Methanobacteriota</taxon>
        <taxon>candidate division MSBL1</taxon>
    </lineage>
</organism>
<dbReference type="AlphaFoldDB" id="A0A133V230"/>
<keyword evidence="6" id="KW-0479">Metal-binding</keyword>
<comment type="caution">
    <text evidence="14">The sequence shown here is derived from an EMBL/GenBank/DDBJ whole genome shotgun (WGS) entry which is preliminary data.</text>
</comment>
<keyword evidence="8" id="KW-0408">Iron</keyword>
<dbReference type="Gene3D" id="3.90.460.10">
    <property type="entry name" value="Ferredoxin thioredoxin reductase catalytic beta subunit"/>
    <property type="match status" value="1"/>
</dbReference>
<dbReference type="Pfam" id="PF02943">
    <property type="entry name" value="FeThRed_B"/>
    <property type="match status" value="1"/>
</dbReference>
<comment type="similarity">
    <text evidence="3">Belongs to the ferredoxin thioredoxin reductase beta subunit family.</text>
</comment>
<proteinExistence type="inferred from homology"/>
<evidence type="ECO:0000256" key="2">
    <source>
        <dbReference type="ARBA" id="ARBA00003945"/>
    </source>
</evidence>
<gene>
    <name evidence="14" type="ORF">AKJ42_00580</name>
</gene>
<dbReference type="GO" id="GO:0046872">
    <property type="term" value="F:metal ion binding"/>
    <property type="evidence" value="ECO:0007669"/>
    <property type="project" value="UniProtKB-KW"/>
</dbReference>
<keyword evidence="10" id="KW-1015">Disulfide bond</keyword>
<evidence type="ECO:0000256" key="6">
    <source>
        <dbReference type="ARBA" id="ARBA00022723"/>
    </source>
</evidence>
<comment type="function">
    <text evidence="2">Catalytic subunit of the ferredoxin-thioredoxin reductase (FTR), which catalyzes the two-electron reduction of thioredoxins by the electrons provided by reduced ferredoxin.</text>
</comment>
<comment type="subunit">
    <text evidence="11">Heterodimer of subunit A (variable subunit) and subunit B (catalytic subunit). Heterodimeric FTR forms a complex with ferredoxin and thioredoxin.</text>
</comment>
<evidence type="ECO:0000256" key="7">
    <source>
        <dbReference type="ARBA" id="ARBA00023002"/>
    </source>
</evidence>
<dbReference type="SUPFAM" id="SSF57662">
    <property type="entry name" value="Ferredoxin thioredoxin reductase (FTR), catalytic beta chain"/>
    <property type="match status" value="1"/>
</dbReference>
<reference evidence="14 15" key="1">
    <citation type="journal article" date="2016" name="Sci. Rep.">
        <title>Metabolic traits of an uncultured archaeal lineage -MSBL1- from brine pools of the Red Sea.</title>
        <authorList>
            <person name="Mwirichia R."/>
            <person name="Alam I."/>
            <person name="Rashid M."/>
            <person name="Vinu M."/>
            <person name="Ba-Alawi W."/>
            <person name="Anthony Kamau A."/>
            <person name="Kamanda Ngugi D."/>
            <person name="Goker M."/>
            <person name="Klenk H.P."/>
            <person name="Bajic V."/>
            <person name="Stingl U."/>
        </authorList>
    </citation>
    <scope>NUCLEOTIDE SEQUENCE [LARGE SCALE GENOMIC DNA]</scope>
    <source>
        <strain evidence="14">SCGC-AAA261C02</strain>
    </source>
</reference>
<keyword evidence="9" id="KW-0411">Iron-sulfur</keyword>
<evidence type="ECO:0000256" key="5">
    <source>
        <dbReference type="ARBA" id="ARBA00022485"/>
    </source>
</evidence>
<keyword evidence="15" id="KW-1185">Reference proteome</keyword>
<evidence type="ECO:0000256" key="3">
    <source>
        <dbReference type="ARBA" id="ARBA00007941"/>
    </source>
</evidence>
<evidence type="ECO:0000313" key="15">
    <source>
        <dbReference type="Proteomes" id="UP000070520"/>
    </source>
</evidence>
<dbReference type="GO" id="GO:0051539">
    <property type="term" value="F:4 iron, 4 sulfur cluster binding"/>
    <property type="evidence" value="ECO:0007669"/>
    <property type="project" value="UniProtKB-KW"/>
</dbReference>
<dbReference type="PANTHER" id="PTHR35113">
    <property type="entry name" value="FERREDOXIN-THIOREDOXIN REDUCTASE CATALYTIC CHAIN, CHLOROPLASTIC"/>
    <property type="match status" value="1"/>
</dbReference>
<evidence type="ECO:0000256" key="10">
    <source>
        <dbReference type="ARBA" id="ARBA00023157"/>
    </source>
</evidence>
<accession>A0A133V230</accession>
<dbReference type="Proteomes" id="UP000070520">
    <property type="component" value="Unassembled WGS sequence"/>
</dbReference>
<keyword evidence="5" id="KW-0004">4Fe-4S</keyword>